<dbReference type="Pfam" id="PF02902">
    <property type="entry name" value="Peptidase_C48"/>
    <property type="match status" value="1"/>
</dbReference>
<dbReference type="ExpressionAtlas" id="A5ASQ4">
    <property type="expression patterns" value="baseline"/>
</dbReference>
<gene>
    <name evidence="6" type="ORF">VITISV_015144</name>
</gene>
<dbReference type="SUPFAM" id="SSF54001">
    <property type="entry name" value="Cysteine proteinases"/>
    <property type="match status" value="1"/>
</dbReference>
<dbReference type="PROSITE" id="PS50600">
    <property type="entry name" value="ULP_PROTEASE"/>
    <property type="match status" value="1"/>
</dbReference>
<evidence type="ECO:0000256" key="4">
    <source>
        <dbReference type="SAM" id="MobiDB-lite"/>
    </source>
</evidence>
<evidence type="ECO:0000259" key="5">
    <source>
        <dbReference type="PROSITE" id="PS50600"/>
    </source>
</evidence>
<reference evidence="6" key="1">
    <citation type="journal article" date="2007" name="PLoS ONE">
        <title>The first genome sequence of an elite grapevine cultivar (Pinot noir Vitis vinifera L.): coping with a highly heterozygous genome.</title>
        <authorList>
            <person name="Velasco R."/>
            <person name="Zharkikh A."/>
            <person name="Troggio M."/>
            <person name="Cartwright D.A."/>
            <person name="Cestaro A."/>
            <person name="Pruss D."/>
            <person name="Pindo M."/>
            <person name="FitzGerald L.M."/>
            <person name="Vezzulli S."/>
            <person name="Reid J."/>
            <person name="Malacarne G."/>
            <person name="Iliev D."/>
            <person name="Coppola G."/>
            <person name="Wardell B."/>
            <person name="Micheletti D."/>
            <person name="Macalma T."/>
            <person name="Facci M."/>
            <person name="Mitchell J.T."/>
            <person name="Perazzolli M."/>
            <person name="Eldredge G."/>
            <person name="Gatto P."/>
            <person name="Oyzerski R."/>
            <person name="Moretto M."/>
            <person name="Gutin N."/>
            <person name="Stefanini M."/>
            <person name="Chen Y."/>
            <person name="Segala C."/>
            <person name="Davenport C."/>
            <person name="Dematte L."/>
            <person name="Mraz A."/>
            <person name="Battilana J."/>
            <person name="Stormo K."/>
            <person name="Costa F."/>
            <person name="Tao Q."/>
            <person name="Si-Ammour A."/>
            <person name="Harkins T."/>
            <person name="Lackey A."/>
            <person name="Perbost C."/>
            <person name="Taillon B."/>
            <person name="Stella A."/>
            <person name="Solovyev V."/>
            <person name="Fawcett J.A."/>
            <person name="Sterck L."/>
            <person name="Vandepoele K."/>
            <person name="Grando S.M."/>
            <person name="Toppo S."/>
            <person name="Moser C."/>
            <person name="Lanchbury J."/>
            <person name="Bogden R."/>
            <person name="Skolnick M."/>
            <person name="Sgaramella V."/>
            <person name="Bhatnagar S.K."/>
            <person name="Fontana P."/>
            <person name="Gutin A."/>
            <person name="Van de Peer Y."/>
            <person name="Salamini F."/>
            <person name="Viola R."/>
        </authorList>
    </citation>
    <scope>NUCLEOTIDE SEQUENCE</scope>
</reference>
<feature type="region of interest" description="Disordered" evidence="4">
    <location>
        <begin position="480"/>
        <end position="550"/>
    </location>
</feature>
<keyword evidence="3" id="KW-0378">Hydrolase</keyword>
<dbReference type="EMBL" id="AM434092">
    <property type="protein sequence ID" value="CAN78257.1"/>
    <property type="molecule type" value="Genomic_DNA"/>
</dbReference>
<dbReference type="InterPro" id="IPR003653">
    <property type="entry name" value="Peptidase_C48_C"/>
</dbReference>
<evidence type="ECO:0000256" key="2">
    <source>
        <dbReference type="ARBA" id="ARBA00022670"/>
    </source>
</evidence>
<feature type="compositionally biased region" description="Basic and acidic residues" evidence="4">
    <location>
        <begin position="858"/>
        <end position="867"/>
    </location>
</feature>
<dbReference type="PANTHER" id="PTHR31973:SF187">
    <property type="entry name" value="MUTATOR TRANSPOSASE MUDRA PROTEIN"/>
    <property type="match status" value="1"/>
</dbReference>
<dbReference type="GO" id="GO:0008234">
    <property type="term" value="F:cysteine-type peptidase activity"/>
    <property type="evidence" value="ECO:0007669"/>
    <property type="project" value="InterPro"/>
</dbReference>
<accession>A5ASQ4</accession>
<protein>
    <recommendedName>
        <fullName evidence="5">Ubiquitin-like protease family profile domain-containing protein</fullName>
    </recommendedName>
</protein>
<dbReference type="PANTHER" id="PTHR31973">
    <property type="entry name" value="POLYPROTEIN, PUTATIVE-RELATED"/>
    <property type="match status" value="1"/>
</dbReference>
<evidence type="ECO:0000256" key="3">
    <source>
        <dbReference type="ARBA" id="ARBA00022801"/>
    </source>
</evidence>
<dbReference type="InterPro" id="IPR038765">
    <property type="entry name" value="Papain-like_cys_pep_sf"/>
</dbReference>
<proteinExistence type="inferred from homology"/>
<organism evidence="6">
    <name type="scientific">Vitis vinifera</name>
    <name type="common">Grape</name>
    <dbReference type="NCBI Taxonomy" id="29760"/>
    <lineage>
        <taxon>Eukaryota</taxon>
        <taxon>Viridiplantae</taxon>
        <taxon>Streptophyta</taxon>
        <taxon>Embryophyta</taxon>
        <taxon>Tracheophyta</taxon>
        <taxon>Spermatophyta</taxon>
        <taxon>Magnoliopsida</taxon>
        <taxon>eudicotyledons</taxon>
        <taxon>Gunneridae</taxon>
        <taxon>Pentapetalae</taxon>
        <taxon>rosids</taxon>
        <taxon>Vitales</taxon>
        <taxon>Vitaceae</taxon>
        <taxon>Viteae</taxon>
        <taxon>Vitis</taxon>
    </lineage>
</organism>
<dbReference type="Gene3D" id="3.40.395.10">
    <property type="entry name" value="Adenoviral Proteinase, Chain A"/>
    <property type="match status" value="1"/>
</dbReference>
<name>A5ASQ4_VITVI</name>
<comment type="similarity">
    <text evidence="1">Belongs to the peptidase C48 family.</text>
</comment>
<feature type="compositionally biased region" description="Basic and acidic residues" evidence="4">
    <location>
        <begin position="498"/>
        <end position="507"/>
    </location>
</feature>
<dbReference type="Pfam" id="PF03108">
    <property type="entry name" value="DBD_Tnp_Mut"/>
    <property type="match status" value="1"/>
</dbReference>
<evidence type="ECO:0000313" key="6">
    <source>
        <dbReference type="EMBL" id="CAN78257.1"/>
    </source>
</evidence>
<dbReference type="AlphaFoldDB" id="A5ASQ4"/>
<evidence type="ECO:0000256" key="1">
    <source>
        <dbReference type="ARBA" id="ARBA00005234"/>
    </source>
</evidence>
<keyword evidence="2" id="KW-0645">Protease</keyword>
<feature type="domain" description="Ubiquitin-like protease family profile" evidence="5">
    <location>
        <begin position="1004"/>
        <end position="1153"/>
    </location>
</feature>
<dbReference type="InterPro" id="IPR004332">
    <property type="entry name" value="Transposase_MuDR"/>
</dbReference>
<feature type="compositionally biased region" description="Basic residues" evidence="4">
    <location>
        <begin position="515"/>
        <end position="524"/>
    </location>
</feature>
<dbReference type="GO" id="GO:0006508">
    <property type="term" value="P:proteolysis"/>
    <property type="evidence" value="ECO:0007669"/>
    <property type="project" value="UniProtKB-KW"/>
</dbReference>
<feature type="region of interest" description="Disordered" evidence="4">
    <location>
        <begin position="842"/>
        <end position="876"/>
    </location>
</feature>
<sequence>MEEDMFCYIHEGGQLVKCVGGSVQYQDGRSESMVVSRHMSHSDFVSKLCDALHFDQNSIKLEFTVKFEPSCLLPLHDDMQPYLRCFDSTKCFVTATSPIVGSNFAHLLPSGGDMPINIYNDSLTIESYGFSHRCAEANILERDSRWFENSIMGSGHTFPNAAEFRDAVYLMSIASRFHYRFKRNSTKHMTVVCTVTKCPWKVHTFHNDHNHSLEDVAACQPLVRSNRASLLIDDVIRSTPDYQPRQICKDFQRQHGMQLTYLQAWNIKEKANERIYGEPKYYYKLLPWMCEKMVATNSGSIVELGHSSDGHFEQLFVAHSVSIQGFAMGCQPIIAIDFAHMSGPYRGVLFSATAYDANDAMFPLAFGKIVGDKEVVIISDRHPALLHSVPEVFGLANHAYCYRHLKENFSSFLSKHNTRGNKAIILSIGQNVVDFVQDWYKFPMQELIYSGSFSGIETHDMPMVANDGLVRSITGEVFLSLNPPHTKQPPGRPRKKRIESQFQDKRTVSCSRCHTSGHNRKTKRSTSFIKHMDSKQRKRKSHVPSRSEAVKLPKSRCSRKKFLSIMDTLPMDKKNVISDMRFGGLLQLGCKELRYELITWIVSKYDIGYHRLCMETKVVVPVTPKDVREVLGILDNGVDILIYNRHGTPNRTYDIKILEANLRDLPVGEEFMKSFIIFACATILAPNSKQEGMHDLWDTVCDSEVGVHKNWAKFVLQYVEDGIRDYRTSHPTYIRGCVLFLQFYMTAFQVEVCSPLSAAWTDEQVKRRLAAEIHTYGNYGHVQVIQESKPSAHNDGHPYEVGCSHSDDPTETIEARLSRNSEHLLSLASSVAQDIATLRARSSGGQSGCALTPPKEAVNVERKKDEVSTGMHPCSDEMMRKGTGAASTHSGQQRVTSAAVDDGPCIDHDTFPPSQKSAELQSLKGVQMGVQEGCGSKQPSPTPRRGFKHTAKRLVKPAAICKSPFVSQCVQLYPKISQQERLVADYALSEDGEPSEILCEMHGTYITRDELSSLNGVRWVNSAVVLASLTTKAKKHEIRERCRMFLHAEFVGHDFSSCDMLFFPVCDNNHWHVHVVNIPASRVEILSSLPLRRGNGISVVSRRLSNAIDKAFHAHGMLRRLEVSKFQHVQPQIVQQLNGYDCGMFAIKYMEHWNGATLAHSIAEDKMHLYQLRLVVTLVTNAANNARDKIRFQVQSVSYSPVPVEQRKESKPFAPMVISGLRNTVVAPGSRFPDVIFKDIYNSKLRMISNKC</sequence>